<reference evidence="8" key="1">
    <citation type="journal article" date="2019" name="Int. J. Syst. Evol. Microbiol.">
        <title>The Global Catalogue of Microorganisms (GCM) 10K type strain sequencing project: providing services to taxonomists for standard genome sequencing and annotation.</title>
        <authorList>
            <consortium name="The Broad Institute Genomics Platform"/>
            <consortium name="The Broad Institute Genome Sequencing Center for Infectious Disease"/>
            <person name="Wu L."/>
            <person name="Ma J."/>
        </authorList>
    </citation>
    <scope>NUCLEOTIDE SEQUENCE [LARGE SCALE GENOMIC DNA]</scope>
    <source>
        <strain evidence="8">CGMCC 1.10188</strain>
    </source>
</reference>
<evidence type="ECO:0000256" key="1">
    <source>
        <dbReference type="ARBA" id="ARBA00009437"/>
    </source>
</evidence>
<dbReference type="PANTHER" id="PTHR30427">
    <property type="entry name" value="TRANSCRIPTIONAL ACTIVATOR PROTEIN LYSR"/>
    <property type="match status" value="1"/>
</dbReference>
<dbReference type="InterPro" id="IPR036390">
    <property type="entry name" value="WH_DNA-bd_sf"/>
</dbReference>
<keyword evidence="8" id="KW-1185">Reference proteome</keyword>
<sequence>MKIAMRQLDAFMAVMTVGTVTAAASVLNTSQPAVTRSLRQLEDATGLTLFARVRGRLEPTAEARDLIETVRDSYAGLDRIAQVAENLRRRRTGHLRIGCLPAFAQGFMARAIADLLGRHPGISLTVTPLLSSDVIKATRNRAVDIGIAAYELDVSSLETQAFTACNEVAVMPAGHPLAAQASVSPQDLSRYRLVMLAAVDPYRQRLDRLLTAHDVVPHGLVETPTSSALCAMVAQGIGIGVVNPLTALDFLSDGLVLRQFAPALPFVTTLLRRPAETAPPLVAAFQAVLEQRRDQDLARVSGLLNRAADADDPRHPPPRR</sequence>
<dbReference type="Gene3D" id="1.10.10.10">
    <property type="entry name" value="Winged helix-like DNA-binding domain superfamily/Winged helix DNA-binding domain"/>
    <property type="match status" value="1"/>
</dbReference>
<evidence type="ECO:0000313" key="7">
    <source>
        <dbReference type="EMBL" id="GGB60636.1"/>
    </source>
</evidence>
<comment type="caution">
    <text evidence="7">The sequence shown here is derived from an EMBL/GenBank/DDBJ whole genome shotgun (WGS) entry which is preliminary data.</text>
</comment>
<dbReference type="CDD" id="cd08415">
    <property type="entry name" value="PBP2_LysR_opines_like"/>
    <property type="match status" value="1"/>
</dbReference>
<feature type="signal peptide" evidence="5">
    <location>
        <begin position="1"/>
        <end position="22"/>
    </location>
</feature>
<dbReference type="PANTHER" id="PTHR30427:SF1">
    <property type="entry name" value="TRANSCRIPTIONAL ACTIVATOR PROTEIN LYSR"/>
    <property type="match status" value="1"/>
</dbReference>
<dbReference type="PROSITE" id="PS50931">
    <property type="entry name" value="HTH_LYSR"/>
    <property type="match status" value="1"/>
</dbReference>
<dbReference type="InterPro" id="IPR036388">
    <property type="entry name" value="WH-like_DNA-bd_sf"/>
</dbReference>
<dbReference type="InterPro" id="IPR037424">
    <property type="entry name" value="NocR_PBP2"/>
</dbReference>
<dbReference type="RefSeq" id="WP_188582523.1">
    <property type="nucleotide sequence ID" value="NZ_BMDZ01000096.1"/>
</dbReference>
<comment type="similarity">
    <text evidence="1">Belongs to the LysR transcriptional regulatory family.</text>
</comment>
<dbReference type="SUPFAM" id="SSF46785">
    <property type="entry name" value="Winged helix' DNA-binding domain"/>
    <property type="match status" value="1"/>
</dbReference>
<organism evidence="7 8">
    <name type="scientific">Tistrella bauzanensis</name>
    <dbReference type="NCBI Taxonomy" id="657419"/>
    <lineage>
        <taxon>Bacteria</taxon>
        <taxon>Pseudomonadati</taxon>
        <taxon>Pseudomonadota</taxon>
        <taxon>Alphaproteobacteria</taxon>
        <taxon>Geminicoccales</taxon>
        <taxon>Geminicoccaceae</taxon>
        <taxon>Tistrella</taxon>
    </lineage>
</organism>
<dbReference type="InterPro" id="IPR005119">
    <property type="entry name" value="LysR_subst-bd"/>
</dbReference>
<keyword evidence="3" id="KW-0238">DNA-binding</keyword>
<dbReference type="Pfam" id="PF00126">
    <property type="entry name" value="HTH_1"/>
    <property type="match status" value="1"/>
</dbReference>
<accession>A0ABQ1J694</accession>
<evidence type="ECO:0000259" key="6">
    <source>
        <dbReference type="PROSITE" id="PS50931"/>
    </source>
</evidence>
<dbReference type="Proteomes" id="UP000603352">
    <property type="component" value="Unassembled WGS sequence"/>
</dbReference>
<gene>
    <name evidence="7" type="primary">lysR</name>
    <name evidence="7" type="ORF">GCM10011505_46680</name>
</gene>
<keyword evidence="4" id="KW-0804">Transcription</keyword>
<keyword evidence="2" id="KW-0805">Transcription regulation</keyword>
<keyword evidence="5" id="KW-0732">Signal</keyword>
<dbReference type="Pfam" id="PF03466">
    <property type="entry name" value="LysR_substrate"/>
    <property type="match status" value="1"/>
</dbReference>
<dbReference type="SUPFAM" id="SSF53850">
    <property type="entry name" value="Periplasmic binding protein-like II"/>
    <property type="match status" value="1"/>
</dbReference>
<dbReference type="PRINTS" id="PR00039">
    <property type="entry name" value="HTHLYSR"/>
</dbReference>
<dbReference type="Gene3D" id="3.40.190.290">
    <property type="match status" value="1"/>
</dbReference>
<name>A0ABQ1J694_9PROT</name>
<evidence type="ECO:0000256" key="5">
    <source>
        <dbReference type="SAM" id="SignalP"/>
    </source>
</evidence>
<protein>
    <submittedName>
        <fullName evidence="7">LysR family transcriptional regulator</fullName>
    </submittedName>
</protein>
<dbReference type="EMBL" id="BMDZ01000096">
    <property type="protein sequence ID" value="GGB60636.1"/>
    <property type="molecule type" value="Genomic_DNA"/>
</dbReference>
<evidence type="ECO:0000256" key="4">
    <source>
        <dbReference type="ARBA" id="ARBA00023163"/>
    </source>
</evidence>
<feature type="domain" description="HTH lysR-type" evidence="6">
    <location>
        <begin position="1"/>
        <end position="60"/>
    </location>
</feature>
<evidence type="ECO:0000256" key="3">
    <source>
        <dbReference type="ARBA" id="ARBA00023125"/>
    </source>
</evidence>
<evidence type="ECO:0000313" key="8">
    <source>
        <dbReference type="Proteomes" id="UP000603352"/>
    </source>
</evidence>
<feature type="chain" id="PRO_5045946174" evidence="5">
    <location>
        <begin position="23"/>
        <end position="320"/>
    </location>
</feature>
<evidence type="ECO:0000256" key="2">
    <source>
        <dbReference type="ARBA" id="ARBA00023015"/>
    </source>
</evidence>
<dbReference type="InterPro" id="IPR000847">
    <property type="entry name" value="LysR_HTH_N"/>
</dbReference>
<proteinExistence type="inferred from homology"/>